<dbReference type="AlphaFoldDB" id="A0A9W4T6Y8"/>
<dbReference type="GO" id="GO:0005576">
    <property type="term" value="C:extracellular region"/>
    <property type="evidence" value="ECO:0007669"/>
    <property type="project" value="UniProtKB-SubCell"/>
</dbReference>
<dbReference type="Proteomes" id="UP001153678">
    <property type="component" value="Unassembled WGS sequence"/>
</dbReference>
<dbReference type="GO" id="GO:0006633">
    <property type="term" value="P:fatty acid biosynthetic process"/>
    <property type="evidence" value="ECO:0007669"/>
    <property type="project" value="TreeGrafter"/>
</dbReference>
<evidence type="ECO:0000313" key="6">
    <source>
        <dbReference type="Proteomes" id="UP001153678"/>
    </source>
</evidence>
<dbReference type="SUPFAM" id="SSF54236">
    <property type="entry name" value="Ubiquitin-like"/>
    <property type="match status" value="1"/>
</dbReference>
<comment type="caution">
    <text evidence="5">The sequence shown here is derived from an EMBL/GenBank/DDBJ whole genome shotgun (WGS) entry which is preliminary data.</text>
</comment>
<dbReference type="PANTHER" id="PTHR45728:SF3">
    <property type="entry name" value="ACETYL-COA CARBOXYLASE"/>
    <property type="match status" value="1"/>
</dbReference>
<evidence type="ECO:0000256" key="1">
    <source>
        <dbReference type="ARBA" id="ARBA00004340"/>
    </source>
</evidence>
<feature type="domain" description="Crinkler effector protein N-terminal" evidence="4">
    <location>
        <begin position="163"/>
        <end position="236"/>
    </location>
</feature>
<dbReference type="GO" id="GO:0003989">
    <property type="term" value="F:acetyl-CoA carboxylase activity"/>
    <property type="evidence" value="ECO:0007669"/>
    <property type="project" value="InterPro"/>
</dbReference>
<dbReference type="InterPro" id="IPR049076">
    <property type="entry name" value="ACCA"/>
</dbReference>
<evidence type="ECO:0000256" key="2">
    <source>
        <dbReference type="ARBA" id="ARBA00004613"/>
    </source>
</evidence>
<dbReference type="GO" id="GO:0043657">
    <property type="term" value="C:host cell"/>
    <property type="evidence" value="ECO:0007669"/>
    <property type="project" value="UniProtKB-SubCell"/>
</dbReference>
<keyword evidence="6" id="KW-1185">Reference proteome</keyword>
<dbReference type="CDD" id="cd17039">
    <property type="entry name" value="Ubl_ubiquitin_like"/>
    <property type="match status" value="1"/>
</dbReference>
<dbReference type="PANTHER" id="PTHR45728">
    <property type="entry name" value="ACETYL-COA CARBOXYLASE, ISOFORM A"/>
    <property type="match status" value="1"/>
</dbReference>
<name>A0A9W4T6Y8_9GLOM</name>
<gene>
    <name evidence="5" type="ORF">FWILDA_LOCUS15688</name>
</gene>
<dbReference type="InterPro" id="IPR045379">
    <property type="entry name" value="Crinkler_N"/>
</dbReference>
<dbReference type="EMBL" id="CAMKVN010008592">
    <property type="protein sequence ID" value="CAI2192661.1"/>
    <property type="molecule type" value="Genomic_DNA"/>
</dbReference>
<organism evidence="5 6">
    <name type="scientific">Funneliformis geosporum</name>
    <dbReference type="NCBI Taxonomy" id="1117311"/>
    <lineage>
        <taxon>Eukaryota</taxon>
        <taxon>Fungi</taxon>
        <taxon>Fungi incertae sedis</taxon>
        <taxon>Mucoromycota</taxon>
        <taxon>Glomeromycotina</taxon>
        <taxon>Glomeromycetes</taxon>
        <taxon>Glomerales</taxon>
        <taxon>Glomeraceae</taxon>
        <taxon>Funneliformis</taxon>
    </lineage>
</organism>
<evidence type="ECO:0000259" key="4">
    <source>
        <dbReference type="Pfam" id="PF20147"/>
    </source>
</evidence>
<reference evidence="5" key="1">
    <citation type="submission" date="2022-08" db="EMBL/GenBank/DDBJ databases">
        <authorList>
            <person name="Kallberg Y."/>
            <person name="Tangrot J."/>
            <person name="Rosling A."/>
        </authorList>
    </citation>
    <scope>NUCLEOTIDE SEQUENCE</scope>
    <source>
        <strain evidence="5">Wild A</strain>
    </source>
</reference>
<evidence type="ECO:0000256" key="3">
    <source>
        <dbReference type="ARBA" id="ARBA00022525"/>
    </source>
</evidence>
<sequence length="520" mass="60918">MNTSIKYSACSILFSYLKKYSNWSYHVFLKVCHEKIVDLSFSKNWHDLDDSWASQFLEEAGNLLEEEYEKKYLKEKLALRNSVGIFYLGYSILESWPIYNTTTEGLIRRITVLTDLIDKERLRYVKYLQAFWLGVIEECVKNSKKRKLVEDKPSKKNRSDISWVRGDVPATEHAIMVRVRKDDTIGELKDMIKEKIDTPVKAKDIKLWKIEIPDNNDDELANFSLQDRDILPATQEIVLSEDHTEEWKKCNTNSLRNGINCLLNDHNVDKLCLYIEPKLKELIKRGNLYDDRELVTKVLFHALLLDIPNHLVDTEVPINVYHNKVKKNNTLYADLLIVEVNNAKRNRFIFEFKNKSVNFLDLQIKGKDSNWEVMERRANKVDKMSRRDVLQLKCGNAEKFDNGKTIKKIFNGAREQLLKYVHNLKEDDRQNHREFITSAFVVMAVFSQQHECLGYFSVNFAGGLHEFADSQFGHIFVMERISKLLETQAFEENSFTTGWLDTLIFDENLTAEKSCFVTFQ</sequence>
<dbReference type="OrthoDB" id="2442399at2759"/>
<comment type="subcellular location">
    <subcellularLocation>
        <location evidence="1">Host cell</location>
    </subcellularLocation>
    <subcellularLocation>
        <location evidence="2">Secreted</location>
    </subcellularLocation>
</comment>
<protein>
    <submittedName>
        <fullName evidence="5">10587_t:CDS:1</fullName>
    </submittedName>
</protein>
<accession>A0A9W4T6Y8</accession>
<evidence type="ECO:0000313" key="5">
    <source>
        <dbReference type="EMBL" id="CAI2192661.1"/>
    </source>
</evidence>
<feature type="non-terminal residue" evidence="5">
    <location>
        <position position="1"/>
    </location>
</feature>
<dbReference type="Pfam" id="PF20147">
    <property type="entry name" value="Crinkler"/>
    <property type="match status" value="1"/>
</dbReference>
<dbReference type="InterPro" id="IPR029071">
    <property type="entry name" value="Ubiquitin-like_domsf"/>
</dbReference>
<keyword evidence="3" id="KW-0964">Secreted</keyword>
<proteinExistence type="predicted"/>